<dbReference type="GO" id="GO:0007606">
    <property type="term" value="P:sensory perception of chemical stimulus"/>
    <property type="evidence" value="ECO:0007669"/>
    <property type="project" value="InterPro"/>
</dbReference>
<dbReference type="UCSC" id="T19D12.8">
    <property type="organism name" value="c. elegans"/>
</dbReference>
<feature type="transmembrane region" description="Helical" evidence="6">
    <location>
        <begin position="149"/>
        <end position="171"/>
    </location>
</feature>
<dbReference type="GO" id="GO:0004930">
    <property type="term" value="F:G protein-coupled receptor activity"/>
    <property type="evidence" value="ECO:0007669"/>
    <property type="project" value="InterPro"/>
</dbReference>
<feature type="transmembrane region" description="Helical" evidence="6">
    <location>
        <begin position="247"/>
        <end position="268"/>
    </location>
</feature>
<accession>Q22576</accession>
<dbReference type="OrthoDB" id="5855692at2759"/>
<feature type="transmembrane region" description="Helical" evidence="6">
    <location>
        <begin position="280"/>
        <end position="303"/>
    </location>
</feature>
<evidence type="ECO:0000313" key="9">
    <source>
        <dbReference type="WormBase" id="T19D12.8"/>
    </source>
</evidence>
<dbReference type="InParanoid" id="Q22576"/>
<dbReference type="FunCoup" id="Q22576">
    <property type="interactions" value="11"/>
</dbReference>
<dbReference type="OMA" id="TINMIRT"/>
<dbReference type="KEGG" id="cel:CELE_T19D12.8"/>
<dbReference type="GeneID" id="188610"/>
<organism evidence="7 8">
    <name type="scientific">Caenorhabditis elegans</name>
    <dbReference type="NCBI Taxonomy" id="6239"/>
    <lineage>
        <taxon>Eukaryota</taxon>
        <taxon>Metazoa</taxon>
        <taxon>Ecdysozoa</taxon>
        <taxon>Nematoda</taxon>
        <taxon>Chromadorea</taxon>
        <taxon>Rhabditida</taxon>
        <taxon>Rhabditina</taxon>
        <taxon>Rhabditomorpha</taxon>
        <taxon>Rhabditoidea</taxon>
        <taxon>Rhabditidae</taxon>
        <taxon>Peloderinae</taxon>
        <taxon>Caenorhabditis</taxon>
    </lineage>
</organism>
<feature type="transmembrane region" description="Helical" evidence="6">
    <location>
        <begin position="201"/>
        <end position="218"/>
    </location>
</feature>
<evidence type="ECO:0000256" key="4">
    <source>
        <dbReference type="ARBA" id="ARBA00023136"/>
    </source>
</evidence>
<dbReference type="Gene3D" id="1.20.1070.10">
    <property type="entry name" value="Rhodopsin 7-helix transmembrane proteins"/>
    <property type="match status" value="1"/>
</dbReference>
<dbReference type="HOGENOM" id="CLU_070413_0_0_1"/>
<comment type="similarity">
    <text evidence="5">Belongs to the nematode receptor-like protein sra family.</text>
</comment>
<proteinExistence type="inferred from homology"/>
<keyword evidence="8" id="KW-1185">Reference proteome</keyword>
<dbReference type="PRINTS" id="PR00697">
    <property type="entry name" value="TMPROTEINSRA"/>
</dbReference>
<dbReference type="GO" id="GO:0016020">
    <property type="term" value="C:membrane"/>
    <property type="evidence" value="ECO:0007669"/>
    <property type="project" value="UniProtKB-SubCell"/>
</dbReference>
<evidence type="ECO:0000256" key="3">
    <source>
        <dbReference type="ARBA" id="ARBA00022989"/>
    </source>
</evidence>
<dbReference type="PANTHER" id="PTHR31582">
    <property type="entry name" value="SERPENTINE RECEPTOR, CLASS A (ALPHA)-RELATED-RELATED"/>
    <property type="match status" value="1"/>
</dbReference>
<comment type="subcellular location">
    <subcellularLocation>
        <location evidence="1">Membrane</location>
        <topology evidence="1">Multi-pass membrane protein</topology>
    </subcellularLocation>
</comment>
<dbReference type="Pfam" id="PF02117">
    <property type="entry name" value="7TM_GPCR_Sra"/>
    <property type="match status" value="1"/>
</dbReference>
<feature type="transmembrane region" description="Helical" evidence="6">
    <location>
        <begin position="29"/>
        <end position="49"/>
    </location>
</feature>
<dbReference type="EMBL" id="BX284602">
    <property type="protein sequence ID" value="CCD71846.1"/>
    <property type="molecule type" value="Genomic_DNA"/>
</dbReference>
<dbReference type="PaxDb" id="6239-T19D12.8"/>
<evidence type="ECO:0000256" key="2">
    <source>
        <dbReference type="ARBA" id="ARBA00022692"/>
    </source>
</evidence>
<evidence type="ECO:0000313" key="8">
    <source>
        <dbReference type="Proteomes" id="UP000001940"/>
    </source>
</evidence>
<dbReference type="eggNOG" id="ENOG502THAY">
    <property type="taxonomic scope" value="Eukaryota"/>
</dbReference>
<dbReference type="WormBase" id="T19D12.8">
    <property type="protein sequence ID" value="CE18261"/>
    <property type="gene ID" value="WBGene00005052"/>
    <property type="gene designation" value="sra-26"/>
</dbReference>
<gene>
    <name evidence="7 9" type="primary">sra-26</name>
    <name evidence="7" type="ORF">CELE_T19D12.8</name>
    <name evidence="9" type="ORF">T19D12.8</name>
</gene>
<dbReference type="PhylomeDB" id="Q22576"/>
<protein>
    <submittedName>
        <fullName evidence="7">Serpentine Receptor, class A (Alpha)</fullName>
    </submittedName>
</protein>
<keyword evidence="4 6" id="KW-0472">Membrane</keyword>
<dbReference type="AlphaFoldDB" id="Q22576"/>
<sequence length="338" mass="39065">MNKTTEQLDSESCASGGLAKALTSPIMKINFVCIISIIIISYYFFYLVVKTLIKNNIFSNCTRALLIFCSINSIVHQTTMMEVRIRQIYRSIVFDEDHCHILFNSSECVFELYFYYMTNYFSTYSVFSLTFDRLIACYFPKLYIKTENLITITLLIIQFSLTVGTHFYAYLGVPLAGYVPMCSYPPQLAIRFDTVNKVRTLVMSCCIVVTLTILYFNIKAEKRIHHNNFDPNQRYFAYEKMTTSKSVCTLIIIQFLCVLISSFGVTILRNSKNQLSEEVYHTIVPFLPGVTYANLCLPIIIYYKTKSTISRRKINIAKLTSTYGDLDSHMKRLSENWA</sequence>
<reference evidence="7 8" key="1">
    <citation type="journal article" date="1998" name="Science">
        <title>Genome sequence of the nematode C. elegans: a platform for investigating biology.</title>
        <authorList>
            <consortium name="The C. elegans sequencing consortium"/>
            <person name="Sulson J.E."/>
            <person name="Waterston R."/>
        </authorList>
    </citation>
    <scope>NUCLEOTIDE SEQUENCE [LARGE SCALE GENOMIC DNA]</scope>
    <source>
        <strain evidence="7 8">Bristol N2</strain>
    </source>
</reference>
<dbReference type="PIR" id="T34364">
    <property type="entry name" value="T34364"/>
</dbReference>
<dbReference type="RefSeq" id="NP_495352.1">
    <property type="nucleotide sequence ID" value="NM_062951.3"/>
</dbReference>
<name>Q22576_CAEEL</name>
<evidence type="ECO:0000256" key="5">
    <source>
        <dbReference type="ARBA" id="ARBA00037994"/>
    </source>
</evidence>
<keyword evidence="3 6" id="KW-1133">Transmembrane helix</keyword>
<evidence type="ECO:0000313" key="7">
    <source>
        <dbReference type="EMBL" id="CCD71846.1"/>
    </source>
</evidence>
<evidence type="ECO:0000256" key="1">
    <source>
        <dbReference type="ARBA" id="ARBA00004141"/>
    </source>
</evidence>
<keyword evidence="2 6" id="KW-0812">Transmembrane</keyword>
<dbReference type="Proteomes" id="UP000001940">
    <property type="component" value="Chromosome II"/>
</dbReference>
<dbReference type="CTD" id="188610"/>
<dbReference type="InterPro" id="IPR000344">
    <property type="entry name" value="7TM_GPCR_serpentine_rcpt_Sra"/>
</dbReference>
<keyword evidence="7" id="KW-0675">Receptor</keyword>
<dbReference type="AGR" id="WB:WBGene00005052"/>
<dbReference type="PANTHER" id="PTHR31582:SF2">
    <property type="entry name" value="G-PROTEIN COUPLED RECEPTORS FAMILY 1 PROFILE DOMAIN-CONTAINING PROTEIN-RELATED"/>
    <property type="match status" value="1"/>
</dbReference>
<evidence type="ECO:0000256" key="6">
    <source>
        <dbReference type="SAM" id="Phobius"/>
    </source>
</evidence>